<feature type="domain" description="Histidine kinase" evidence="9">
    <location>
        <begin position="295"/>
        <end position="500"/>
    </location>
</feature>
<keyword evidence="13" id="KW-1185">Reference proteome</keyword>
<dbReference type="SUPFAM" id="SSF55785">
    <property type="entry name" value="PYP-like sensor domain (PAS domain)"/>
    <property type="match status" value="2"/>
</dbReference>
<dbReference type="PRINTS" id="PR00344">
    <property type="entry name" value="BCTRLSENSOR"/>
</dbReference>
<dbReference type="SUPFAM" id="SSF47384">
    <property type="entry name" value="Homodimeric domain of signal transducing histidine kinase"/>
    <property type="match status" value="1"/>
</dbReference>
<dbReference type="CDD" id="cd00082">
    <property type="entry name" value="HisKA"/>
    <property type="match status" value="1"/>
</dbReference>
<dbReference type="InterPro" id="IPR036890">
    <property type="entry name" value="HATPase_C_sf"/>
</dbReference>
<dbReference type="SMART" id="SM00091">
    <property type="entry name" value="PAS"/>
    <property type="match status" value="2"/>
</dbReference>
<evidence type="ECO:0000256" key="6">
    <source>
        <dbReference type="ARBA" id="ARBA00022777"/>
    </source>
</evidence>
<dbReference type="RefSeq" id="WP_379191429.1">
    <property type="nucleotide sequence ID" value="NZ_JBHSOW010000106.1"/>
</dbReference>
<feature type="domain" description="PAC" evidence="11">
    <location>
        <begin position="230"/>
        <end position="282"/>
    </location>
</feature>
<dbReference type="SMART" id="SM00387">
    <property type="entry name" value="HATPase_c"/>
    <property type="match status" value="1"/>
</dbReference>
<dbReference type="InterPro" id="IPR036097">
    <property type="entry name" value="HisK_dim/P_sf"/>
</dbReference>
<dbReference type="InterPro" id="IPR005467">
    <property type="entry name" value="His_kinase_dom"/>
</dbReference>
<dbReference type="PROSITE" id="PS50113">
    <property type="entry name" value="PAC"/>
    <property type="match status" value="1"/>
</dbReference>
<dbReference type="SMART" id="SM00388">
    <property type="entry name" value="HisKA"/>
    <property type="match status" value="1"/>
</dbReference>
<dbReference type="PROSITE" id="PS50109">
    <property type="entry name" value="HIS_KIN"/>
    <property type="match status" value="1"/>
</dbReference>
<evidence type="ECO:0000256" key="4">
    <source>
        <dbReference type="ARBA" id="ARBA00022679"/>
    </source>
</evidence>
<evidence type="ECO:0000313" key="13">
    <source>
        <dbReference type="Proteomes" id="UP001596047"/>
    </source>
</evidence>
<evidence type="ECO:0000256" key="8">
    <source>
        <dbReference type="ARBA" id="ARBA00023012"/>
    </source>
</evidence>
<evidence type="ECO:0000256" key="3">
    <source>
        <dbReference type="ARBA" id="ARBA00022553"/>
    </source>
</evidence>
<evidence type="ECO:0000259" key="10">
    <source>
        <dbReference type="PROSITE" id="PS50112"/>
    </source>
</evidence>
<dbReference type="EMBL" id="JBHSOW010000106">
    <property type="protein sequence ID" value="MFC5652776.1"/>
    <property type="molecule type" value="Genomic_DNA"/>
</dbReference>
<sequence length="503" mass="57226">MRQKAVYANKLLAKKYKEMSKSIINRPEGNFTIWSHLNELLDESLTCVYLTQEDKIIYVNNNLCRMFGYTQQEMLRMHPTEFVHPDDHEKLNQEVRNRLQGEERKAYTLRGKRKDGSLFYYETKSRAFKYRGQPALLGTLVDVTNSVQANQMIQENDLRYQRLIRYLPESIVVHDGQYVLYVNNAGKALFGITEEDIQSLCYIYTLIHPDSLEQSIERVNRVLQTDDPNDFTDVKLITKDRRVIDAEVSSIRIHNFQGHEYVVQSVFRDLTDRKKEEEALIKAEKLSIAGQMAAGIAHEIRNPLTSLKGFSQFLKSKTSNYHEYFDIMLTELDRINAIVQEFMALAKPQANQFKSHDLVDILESVHTLLETQSNLNNVQIVTGVNSDHTRISCDENQLKQVFINIIKNAIEAMPGGGKVVINLHSKQAGVVMIQITDQGVGIPSELLDKLGGPFFTTKSSGTGLGLMICQRIIQAHQGTLSIESELGKGTTVTIELPIHCSNT</sequence>
<dbReference type="InterPro" id="IPR000014">
    <property type="entry name" value="PAS"/>
</dbReference>
<dbReference type="NCBIfam" id="TIGR00229">
    <property type="entry name" value="sensory_box"/>
    <property type="match status" value="2"/>
</dbReference>
<dbReference type="Proteomes" id="UP001596047">
    <property type="component" value="Unassembled WGS sequence"/>
</dbReference>
<dbReference type="PROSITE" id="PS50112">
    <property type="entry name" value="PAS"/>
    <property type="match status" value="2"/>
</dbReference>
<evidence type="ECO:0000256" key="7">
    <source>
        <dbReference type="ARBA" id="ARBA00022840"/>
    </source>
</evidence>
<name>A0ABW0W3Q3_9BACL</name>
<dbReference type="Pfam" id="PF00512">
    <property type="entry name" value="HisKA"/>
    <property type="match status" value="1"/>
</dbReference>
<proteinExistence type="predicted"/>
<dbReference type="InterPro" id="IPR000700">
    <property type="entry name" value="PAS-assoc_C"/>
</dbReference>
<dbReference type="Gene3D" id="1.10.287.130">
    <property type="match status" value="1"/>
</dbReference>
<comment type="catalytic activity">
    <reaction evidence="1">
        <text>ATP + protein L-histidine = ADP + protein N-phospho-L-histidine.</text>
        <dbReference type="EC" id="2.7.13.3"/>
    </reaction>
</comment>
<organism evidence="12 13">
    <name type="scientific">Paenibacillus solisilvae</name>
    <dbReference type="NCBI Taxonomy" id="2486751"/>
    <lineage>
        <taxon>Bacteria</taxon>
        <taxon>Bacillati</taxon>
        <taxon>Bacillota</taxon>
        <taxon>Bacilli</taxon>
        <taxon>Bacillales</taxon>
        <taxon>Paenibacillaceae</taxon>
        <taxon>Paenibacillus</taxon>
    </lineage>
</organism>
<keyword evidence="5" id="KW-0547">Nucleotide-binding</keyword>
<feature type="domain" description="PAS" evidence="10">
    <location>
        <begin position="55"/>
        <end position="102"/>
    </location>
</feature>
<dbReference type="PANTHER" id="PTHR43065">
    <property type="entry name" value="SENSOR HISTIDINE KINASE"/>
    <property type="match status" value="1"/>
</dbReference>
<dbReference type="EC" id="2.7.13.3" evidence="2"/>
<accession>A0ABW0W3Q3</accession>
<evidence type="ECO:0000313" key="12">
    <source>
        <dbReference type="EMBL" id="MFC5652776.1"/>
    </source>
</evidence>
<dbReference type="Pfam" id="PF02518">
    <property type="entry name" value="HATPase_c"/>
    <property type="match status" value="1"/>
</dbReference>
<keyword evidence="4" id="KW-0808">Transferase</keyword>
<dbReference type="InterPro" id="IPR035965">
    <property type="entry name" value="PAS-like_dom_sf"/>
</dbReference>
<dbReference type="InterPro" id="IPR004358">
    <property type="entry name" value="Sig_transdc_His_kin-like_C"/>
</dbReference>
<dbReference type="SMART" id="SM00086">
    <property type="entry name" value="PAC"/>
    <property type="match status" value="2"/>
</dbReference>
<dbReference type="InterPro" id="IPR001610">
    <property type="entry name" value="PAC"/>
</dbReference>
<dbReference type="InterPro" id="IPR003594">
    <property type="entry name" value="HATPase_dom"/>
</dbReference>
<evidence type="ECO:0000259" key="9">
    <source>
        <dbReference type="PROSITE" id="PS50109"/>
    </source>
</evidence>
<reference evidence="13" key="1">
    <citation type="journal article" date="2019" name="Int. J. Syst. Evol. Microbiol.">
        <title>The Global Catalogue of Microorganisms (GCM) 10K type strain sequencing project: providing services to taxonomists for standard genome sequencing and annotation.</title>
        <authorList>
            <consortium name="The Broad Institute Genomics Platform"/>
            <consortium name="The Broad Institute Genome Sequencing Center for Infectious Disease"/>
            <person name="Wu L."/>
            <person name="Ma J."/>
        </authorList>
    </citation>
    <scope>NUCLEOTIDE SEQUENCE [LARGE SCALE GENOMIC DNA]</scope>
    <source>
        <strain evidence="13">CGMCC 1.3240</strain>
    </source>
</reference>
<comment type="caution">
    <text evidence="12">The sequence shown here is derived from an EMBL/GenBank/DDBJ whole genome shotgun (WGS) entry which is preliminary data.</text>
</comment>
<feature type="domain" description="PAS" evidence="10">
    <location>
        <begin position="175"/>
        <end position="226"/>
    </location>
</feature>
<evidence type="ECO:0000256" key="5">
    <source>
        <dbReference type="ARBA" id="ARBA00022741"/>
    </source>
</evidence>
<keyword evidence="6" id="KW-0418">Kinase</keyword>
<dbReference type="Gene3D" id="3.30.450.20">
    <property type="entry name" value="PAS domain"/>
    <property type="match status" value="2"/>
</dbReference>
<evidence type="ECO:0000256" key="2">
    <source>
        <dbReference type="ARBA" id="ARBA00012438"/>
    </source>
</evidence>
<evidence type="ECO:0000259" key="11">
    <source>
        <dbReference type="PROSITE" id="PS50113"/>
    </source>
</evidence>
<dbReference type="SUPFAM" id="SSF55874">
    <property type="entry name" value="ATPase domain of HSP90 chaperone/DNA topoisomerase II/histidine kinase"/>
    <property type="match status" value="1"/>
</dbReference>
<dbReference type="Pfam" id="PF13426">
    <property type="entry name" value="PAS_9"/>
    <property type="match status" value="2"/>
</dbReference>
<keyword evidence="7" id="KW-0067">ATP-binding</keyword>
<dbReference type="CDD" id="cd00130">
    <property type="entry name" value="PAS"/>
    <property type="match status" value="2"/>
</dbReference>
<evidence type="ECO:0000256" key="1">
    <source>
        <dbReference type="ARBA" id="ARBA00000085"/>
    </source>
</evidence>
<keyword evidence="3" id="KW-0597">Phosphoprotein</keyword>
<dbReference type="PANTHER" id="PTHR43065:SF10">
    <property type="entry name" value="PEROXIDE STRESS-ACTIVATED HISTIDINE KINASE MAK3"/>
    <property type="match status" value="1"/>
</dbReference>
<gene>
    <name evidence="12" type="ORF">ACFPYJ_27460</name>
</gene>
<dbReference type="InterPro" id="IPR003661">
    <property type="entry name" value="HisK_dim/P_dom"/>
</dbReference>
<protein>
    <recommendedName>
        <fullName evidence="2">histidine kinase</fullName>
        <ecNumber evidence="2">2.7.13.3</ecNumber>
    </recommendedName>
</protein>
<dbReference type="Gene3D" id="3.30.565.10">
    <property type="entry name" value="Histidine kinase-like ATPase, C-terminal domain"/>
    <property type="match status" value="1"/>
</dbReference>
<keyword evidence="8" id="KW-0902">Two-component regulatory system</keyword>